<organism evidence="3 4">
    <name type="scientific">Fodinibius roseus</name>
    <dbReference type="NCBI Taxonomy" id="1194090"/>
    <lineage>
        <taxon>Bacteria</taxon>
        <taxon>Pseudomonadati</taxon>
        <taxon>Balneolota</taxon>
        <taxon>Balneolia</taxon>
        <taxon>Balneolales</taxon>
        <taxon>Balneolaceae</taxon>
        <taxon>Fodinibius</taxon>
    </lineage>
</organism>
<dbReference type="SUPFAM" id="SSF51735">
    <property type="entry name" value="NAD(P)-binding Rossmann-fold domains"/>
    <property type="match status" value="1"/>
</dbReference>
<dbReference type="PRINTS" id="PR00081">
    <property type="entry name" value="GDHRDH"/>
</dbReference>
<dbReference type="RefSeq" id="WP_073061112.1">
    <property type="nucleotide sequence ID" value="NZ_FQUS01000005.1"/>
</dbReference>
<dbReference type="InterPro" id="IPR051122">
    <property type="entry name" value="SDR_DHRS6-like"/>
</dbReference>
<keyword evidence="2" id="KW-0560">Oxidoreductase</keyword>
<keyword evidence="4" id="KW-1185">Reference proteome</keyword>
<evidence type="ECO:0000313" key="4">
    <source>
        <dbReference type="Proteomes" id="UP000184041"/>
    </source>
</evidence>
<dbReference type="PANTHER" id="PTHR43477:SF1">
    <property type="entry name" value="DIHYDROANTICAPSIN 7-DEHYDROGENASE"/>
    <property type="match status" value="1"/>
</dbReference>
<evidence type="ECO:0000313" key="3">
    <source>
        <dbReference type="EMBL" id="SHF10984.1"/>
    </source>
</evidence>
<dbReference type="Proteomes" id="UP000184041">
    <property type="component" value="Unassembled WGS sequence"/>
</dbReference>
<sequence>MKNKKVLVVGGSFGIGLTVAKQAQGHGAYVIIASRNTTERKKELLQELPEESIDLYDLDITSSSAQNDLFAQISEIDHLVITVKPEISSAPFQETSVQEAKEAFETKLWGAYQLIQAAQPFIAENGSIILTSGIAGEKIFRGASTIALINSATETLGRSLAVELAPVRVNVVSPGFVKPKPQALQNMANNFPVPRLASPDEIASAYLRLMENQYVTGTVTVVDGGATLI</sequence>
<dbReference type="STRING" id="1194090.SAMN05443144_105199"/>
<name>A0A1M4YYT9_9BACT</name>
<gene>
    <name evidence="3" type="ORF">SAMN05443144_105199</name>
</gene>
<accession>A0A1M4YYT9</accession>
<protein>
    <submittedName>
        <fullName evidence="3">NAD(P)-dependent dehydrogenase, short-chain alcohol dehydrogenase family</fullName>
    </submittedName>
</protein>
<dbReference type="PANTHER" id="PTHR43477">
    <property type="entry name" value="DIHYDROANTICAPSIN 7-DEHYDROGENASE"/>
    <property type="match status" value="1"/>
</dbReference>
<dbReference type="Gene3D" id="3.40.50.720">
    <property type="entry name" value="NAD(P)-binding Rossmann-like Domain"/>
    <property type="match status" value="1"/>
</dbReference>
<reference evidence="3 4" key="1">
    <citation type="submission" date="2016-11" db="EMBL/GenBank/DDBJ databases">
        <authorList>
            <person name="Jaros S."/>
            <person name="Januszkiewicz K."/>
            <person name="Wedrychowicz H."/>
        </authorList>
    </citation>
    <scope>NUCLEOTIDE SEQUENCE [LARGE SCALE GENOMIC DNA]</scope>
    <source>
        <strain evidence="3 4">DSM 21986</strain>
    </source>
</reference>
<proteinExistence type="inferred from homology"/>
<evidence type="ECO:0000256" key="1">
    <source>
        <dbReference type="ARBA" id="ARBA00006484"/>
    </source>
</evidence>
<comment type="similarity">
    <text evidence="1">Belongs to the short-chain dehydrogenases/reductases (SDR) family.</text>
</comment>
<dbReference type="AlphaFoldDB" id="A0A1M4YYT9"/>
<evidence type="ECO:0000256" key="2">
    <source>
        <dbReference type="ARBA" id="ARBA00023002"/>
    </source>
</evidence>
<dbReference type="InterPro" id="IPR002347">
    <property type="entry name" value="SDR_fam"/>
</dbReference>
<dbReference type="GO" id="GO:0016491">
    <property type="term" value="F:oxidoreductase activity"/>
    <property type="evidence" value="ECO:0007669"/>
    <property type="project" value="UniProtKB-KW"/>
</dbReference>
<dbReference type="OrthoDB" id="9806974at2"/>
<dbReference type="EMBL" id="FQUS01000005">
    <property type="protein sequence ID" value="SHF10984.1"/>
    <property type="molecule type" value="Genomic_DNA"/>
</dbReference>
<dbReference type="InterPro" id="IPR036291">
    <property type="entry name" value="NAD(P)-bd_dom_sf"/>
</dbReference>
<dbReference type="Pfam" id="PF13561">
    <property type="entry name" value="adh_short_C2"/>
    <property type="match status" value="1"/>
</dbReference>